<dbReference type="Proteomes" id="UP000215914">
    <property type="component" value="Unassembled WGS sequence"/>
</dbReference>
<dbReference type="EMBL" id="MNCJ02000319">
    <property type="protein sequence ID" value="KAF5811313.1"/>
    <property type="molecule type" value="Genomic_DNA"/>
</dbReference>
<keyword evidence="3" id="KW-1185">Reference proteome</keyword>
<evidence type="ECO:0000313" key="2">
    <source>
        <dbReference type="EMBL" id="KAF5811313.1"/>
    </source>
</evidence>
<dbReference type="AlphaFoldDB" id="A0A9K3NTZ1"/>
<evidence type="ECO:0000313" key="3">
    <source>
        <dbReference type="Proteomes" id="UP000215914"/>
    </source>
</evidence>
<gene>
    <name evidence="2" type="ORF">HanXRQr2_Chr04g0180001</name>
</gene>
<organism evidence="2 3">
    <name type="scientific">Helianthus annuus</name>
    <name type="common">Common sunflower</name>
    <dbReference type="NCBI Taxonomy" id="4232"/>
    <lineage>
        <taxon>Eukaryota</taxon>
        <taxon>Viridiplantae</taxon>
        <taxon>Streptophyta</taxon>
        <taxon>Embryophyta</taxon>
        <taxon>Tracheophyta</taxon>
        <taxon>Spermatophyta</taxon>
        <taxon>Magnoliopsida</taxon>
        <taxon>eudicotyledons</taxon>
        <taxon>Gunneridae</taxon>
        <taxon>Pentapetalae</taxon>
        <taxon>asterids</taxon>
        <taxon>campanulids</taxon>
        <taxon>Asterales</taxon>
        <taxon>Asteraceae</taxon>
        <taxon>Asteroideae</taxon>
        <taxon>Heliantheae alliance</taxon>
        <taxon>Heliantheae</taxon>
        <taxon>Helianthus</taxon>
    </lineage>
</organism>
<reference evidence="2" key="2">
    <citation type="submission" date="2020-06" db="EMBL/GenBank/DDBJ databases">
        <title>Helianthus annuus Genome sequencing and assembly Release 2.</title>
        <authorList>
            <person name="Gouzy J."/>
            <person name="Langlade N."/>
            <person name="Munos S."/>
        </authorList>
    </citation>
    <scope>NUCLEOTIDE SEQUENCE</scope>
    <source>
        <tissue evidence="2">Leaves</tissue>
    </source>
</reference>
<reference evidence="2" key="1">
    <citation type="journal article" date="2017" name="Nature">
        <title>The sunflower genome provides insights into oil metabolism, flowering and Asterid evolution.</title>
        <authorList>
            <person name="Badouin H."/>
            <person name="Gouzy J."/>
            <person name="Grassa C.J."/>
            <person name="Murat F."/>
            <person name="Staton S.E."/>
            <person name="Cottret L."/>
            <person name="Lelandais-Briere C."/>
            <person name="Owens G.L."/>
            <person name="Carrere S."/>
            <person name="Mayjonade B."/>
            <person name="Legrand L."/>
            <person name="Gill N."/>
            <person name="Kane N.C."/>
            <person name="Bowers J.E."/>
            <person name="Hubner S."/>
            <person name="Bellec A."/>
            <person name="Berard A."/>
            <person name="Berges H."/>
            <person name="Blanchet N."/>
            <person name="Boniface M.C."/>
            <person name="Brunel D."/>
            <person name="Catrice O."/>
            <person name="Chaidir N."/>
            <person name="Claudel C."/>
            <person name="Donnadieu C."/>
            <person name="Faraut T."/>
            <person name="Fievet G."/>
            <person name="Helmstetter N."/>
            <person name="King M."/>
            <person name="Knapp S.J."/>
            <person name="Lai Z."/>
            <person name="Le Paslier M.C."/>
            <person name="Lippi Y."/>
            <person name="Lorenzon L."/>
            <person name="Mandel J.R."/>
            <person name="Marage G."/>
            <person name="Marchand G."/>
            <person name="Marquand E."/>
            <person name="Bret-Mestries E."/>
            <person name="Morien E."/>
            <person name="Nambeesan S."/>
            <person name="Nguyen T."/>
            <person name="Pegot-Espagnet P."/>
            <person name="Pouilly N."/>
            <person name="Raftis F."/>
            <person name="Sallet E."/>
            <person name="Schiex T."/>
            <person name="Thomas J."/>
            <person name="Vandecasteele C."/>
            <person name="Vares D."/>
            <person name="Vear F."/>
            <person name="Vautrin S."/>
            <person name="Crespi M."/>
            <person name="Mangin B."/>
            <person name="Burke J.M."/>
            <person name="Salse J."/>
            <person name="Munos S."/>
            <person name="Vincourt P."/>
            <person name="Rieseberg L.H."/>
            <person name="Langlade N.B."/>
        </authorList>
    </citation>
    <scope>NUCLEOTIDE SEQUENCE</scope>
    <source>
        <tissue evidence="2">Leaves</tissue>
    </source>
</reference>
<sequence length="87" mass="9685">MNWSSIATTKSLPIFIFVRNEEKGEVFTRNLVGETPPSPSVTVAAAAACAVRHRRESSHREMSRRETTADAVRRKTTVPSSFSFSML</sequence>
<accession>A0A9K3NTZ1</accession>
<name>A0A9K3NTZ1_HELAN</name>
<proteinExistence type="predicted"/>
<evidence type="ECO:0000256" key="1">
    <source>
        <dbReference type="SAM" id="MobiDB-lite"/>
    </source>
</evidence>
<feature type="region of interest" description="Disordered" evidence="1">
    <location>
        <begin position="53"/>
        <end position="74"/>
    </location>
</feature>
<dbReference type="Gramene" id="mRNA:HanXRQr2_Chr04g0180001">
    <property type="protein sequence ID" value="CDS:HanXRQr2_Chr04g0180001.1"/>
    <property type="gene ID" value="HanXRQr2_Chr04g0180001"/>
</dbReference>
<protein>
    <submittedName>
        <fullName evidence="2">Uncharacterized protein</fullName>
    </submittedName>
</protein>
<comment type="caution">
    <text evidence="2">The sequence shown here is derived from an EMBL/GenBank/DDBJ whole genome shotgun (WGS) entry which is preliminary data.</text>
</comment>
<feature type="compositionally biased region" description="Basic and acidic residues" evidence="1">
    <location>
        <begin position="58"/>
        <end position="73"/>
    </location>
</feature>